<evidence type="ECO:0000256" key="5">
    <source>
        <dbReference type="SAM" id="MobiDB-lite"/>
    </source>
</evidence>
<dbReference type="GO" id="GO:0008273">
    <property type="term" value="F:calcium, potassium:sodium antiporter activity"/>
    <property type="evidence" value="ECO:0007669"/>
    <property type="project" value="TreeGrafter"/>
</dbReference>
<comment type="subcellular location">
    <subcellularLocation>
        <location evidence="1">Membrane</location>
        <topology evidence="1">Multi-pass membrane protein</topology>
    </subcellularLocation>
</comment>
<feature type="transmembrane region" description="Helical" evidence="6">
    <location>
        <begin position="277"/>
        <end position="295"/>
    </location>
</feature>
<keyword evidence="9" id="KW-1185">Reference proteome</keyword>
<dbReference type="InterPro" id="IPR044880">
    <property type="entry name" value="NCX_ion-bd_dom_sf"/>
</dbReference>
<feature type="transmembrane region" description="Helical" evidence="6">
    <location>
        <begin position="208"/>
        <end position="232"/>
    </location>
</feature>
<evidence type="ECO:0000256" key="4">
    <source>
        <dbReference type="ARBA" id="ARBA00023136"/>
    </source>
</evidence>
<feature type="transmembrane region" description="Helical" evidence="6">
    <location>
        <begin position="103"/>
        <end position="123"/>
    </location>
</feature>
<feature type="transmembrane region" description="Helical" evidence="6">
    <location>
        <begin position="244"/>
        <end position="265"/>
    </location>
</feature>
<dbReference type="OrthoDB" id="9794225at2"/>
<dbReference type="EMBL" id="CP001964">
    <property type="protein sequence ID" value="ADG73289.1"/>
    <property type="molecule type" value="Genomic_DNA"/>
</dbReference>
<dbReference type="NCBIfam" id="TIGR00367">
    <property type="entry name" value="calcium/sodium antiporter"/>
    <property type="match status" value="1"/>
</dbReference>
<keyword evidence="2 6" id="KW-0812">Transmembrane</keyword>
<reference evidence="8 9" key="1">
    <citation type="journal article" date="2010" name="Stand. Genomic Sci.">
        <title>Complete genome sequence of Cellulomonas flavigena type strain (134).</title>
        <authorList>
            <person name="Abt B."/>
            <person name="Foster B."/>
            <person name="Lapidus A."/>
            <person name="Clum A."/>
            <person name="Sun H."/>
            <person name="Pukall R."/>
            <person name="Lucas S."/>
            <person name="Glavina Del Rio T."/>
            <person name="Nolan M."/>
            <person name="Tice H."/>
            <person name="Cheng J.F."/>
            <person name="Pitluck S."/>
            <person name="Liolios K."/>
            <person name="Ivanova N."/>
            <person name="Mavromatis K."/>
            <person name="Ovchinnikova G."/>
            <person name="Pati A."/>
            <person name="Goodwin L."/>
            <person name="Chen A."/>
            <person name="Palaniappan K."/>
            <person name="Land M."/>
            <person name="Hauser L."/>
            <person name="Chang Y.J."/>
            <person name="Jeffries C.D."/>
            <person name="Rohde M."/>
            <person name="Goker M."/>
            <person name="Woyke T."/>
            <person name="Bristow J."/>
            <person name="Eisen J.A."/>
            <person name="Markowitz V."/>
            <person name="Hugenholtz P."/>
            <person name="Kyrpides N.C."/>
            <person name="Klenk H.P."/>
        </authorList>
    </citation>
    <scope>NUCLEOTIDE SEQUENCE [LARGE SCALE GENOMIC DNA]</scope>
    <source>
        <strain evidence="9">ATCC 482 / DSM 20109 / BCRC 11376 / JCM 18109 / NBRC 3775 / NCIMB 8073 / NRS 134</strain>
    </source>
</reference>
<feature type="transmembrane region" description="Helical" evidence="6">
    <location>
        <begin position="6"/>
        <end position="23"/>
    </location>
</feature>
<evidence type="ECO:0000259" key="7">
    <source>
        <dbReference type="Pfam" id="PF01699"/>
    </source>
</evidence>
<dbReference type="InterPro" id="IPR004837">
    <property type="entry name" value="NaCa_Exmemb"/>
</dbReference>
<evidence type="ECO:0000256" key="6">
    <source>
        <dbReference type="SAM" id="Phobius"/>
    </source>
</evidence>
<sequence length="365" mass="36646">MTATVALLVVGLVLLVGGGELLVRGGSGIGRALGLSPLVIGLTVVAFATSAPELAVSVDAALSGAPGVAVGNVVGSNISNVLLVLGLAALVLPVAVRSQLVRVDVPVMIGFSVVALLVAWDGTVSLPEGGGLLAALVGYVVMSVRLARRTGTPDPTPDPTDGDSPARPPRPLRDAGLVLAGVALLVLGARLLVGSATTIAQAVGLSDLVIGLTVVAIGTSLPEVATSVIAALRGEREIALGNVLGSNIFNIGAVLGLTALVAPGGVPVADAAVRFDLPVMVVAALVVLPVVFTGAEISRWEAVAFLAYFVAYIAYLLLAAAEHDALPVLSTALLWFVLPMTALLLVLLTVQEVRVRRRDAGPAGG</sequence>
<feature type="transmembrane region" description="Helical" evidence="6">
    <location>
        <begin position="35"/>
        <end position="58"/>
    </location>
</feature>
<dbReference type="PANTHER" id="PTHR10846:SF8">
    <property type="entry name" value="INNER MEMBRANE PROTEIN YRBG"/>
    <property type="match status" value="1"/>
</dbReference>
<dbReference type="RefSeq" id="WP_013115623.1">
    <property type="nucleotide sequence ID" value="NC_014151.1"/>
</dbReference>
<name>D5UH86_CELFN</name>
<dbReference type="GO" id="GO:0006874">
    <property type="term" value="P:intracellular calcium ion homeostasis"/>
    <property type="evidence" value="ECO:0007669"/>
    <property type="project" value="TreeGrafter"/>
</dbReference>
<dbReference type="AlphaFoldDB" id="D5UH86"/>
<dbReference type="STRING" id="446466.Cfla_0372"/>
<feature type="transmembrane region" description="Helical" evidence="6">
    <location>
        <begin position="332"/>
        <end position="350"/>
    </location>
</feature>
<dbReference type="HOGENOM" id="CLU_007948_0_3_11"/>
<gene>
    <name evidence="8" type="ordered locus">Cfla_0372</name>
</gene>
<evidence type="ECO:0000313" key="8">
    <source>
        <dbReference type="EMBL" id="ADG73289.1"/>
    </source>
</evidence>
<organism evidence="8 9">
    <name type="scientific">Cellulomonas flavigena (strain ATCC 482 / DSM 20109 / BCRC 11376 / JCM 18109 / NBRC 3775 / NCIMB 8073 / NRS 134)</name>
    <dbReference type="NCBI Taxonomy" id="446466"/>
    <lineage>
        <taxon>Bacteria</taxon>
        <taxon>Bacillati</taxon>
        <taxon>Actinomycetota</taxon>
        <taxon>Actinomycetes</taxon>
        <taxon>Micrococcales</taxon>
        <taxon>Cellulomonadaceae</taxon>
        <taxon>Cellulomonas</taxon>
    </lineage>
</organism>
<dbReference type="eggNOG" id="COG0530">
    <property type="taxonomic scope" value="Bacteria"/>
</dbReference>
<dbReference type="Pfam" id="PF01699">
    <property type="entry name" value="Na_Ca_ex"/>
    <property type="match status" value="2"/>
</dbReference>
<protein>
    <submittedName>
        <fullName evidence="8">Na+/Ca+ antiporter, CaCA family</fullName>
    </submittedName>
</protein>
<dbReference type="Proteomes" id="UP000000849">
    <property type="component" value="Chromosome"/>
</dbReference>
<feature type="transmembrane region" description="Helical" evidence="6">
    <location>
        <begin position="78"/>
        <end position="96"/>
    </location>
</feature>
<feature type="transmembrane region" description="Helical" evidence="6">
    <location>
        <begin position="129"/>
        <end position="147"/>
    </location>
</feature>
<feature type="transmembrane region" description="Helical" evidence="6">
    <location>
        <begin position="177"/>
        <end position="202"/>
    </location>
</feature>
<proteinExistence type="predicted"/>
<dbReference type="GO" id="GO:0005886">
    <property type="term" value="C:plasma membrane"/>
    <property type="evidence" value="ECO:0007669"/>
    <property type="project" value="TreeGrafter"/>
</dbReference>
<accession>D5UH86</accession>
<keyword evidence="4 6" id="KW-0472">Membrane</keyword>
<feature type="domain" description="Sodium/calcium exchanger membrane region" evidence="7">
    <location>
        <begin position="5"/>
        <end position="144"/>
    </location>
</feature>
<evidence type="ECO:0000256" key="3">
    <source>
        <dbReference type="ARBA" id="ARBA00022989"/>
    </source>
</evidence>
<evidence type="ECO:0000313" key="9">
    <source>
        <dbReference type="Proteomes" id="UP000000849"/>
    </source>
</evidence>
<feature type="domain" description="Sodium/calcium exchanger membrane region" evidence="7">
    <location>
        <begin position="176"/>
        <end position="317"/>
    </location>
</feature>
<dbReference type="GO" id="GO:0005262">
    <property type="term" value="F:calcium channel activity"/>
    <property type="evidence" value="ECO:0007669"/>
    <property type="project" value="TreeGrafter"/>
</dbReference>
<dbReference type="InterPro" id="IPR004481">
    <property type="entry name" value="K/Na/Ca-exchanger"/>
</dbReference>
<dbReference type="KEGG" id="cfl:Cfla_0372"/>
<feature type="transmembrane region" description="Helical" evidence="6">
    <location>
        <begin position="302"/>
        <end position="320"/>
    </location>
</feature>
<evidence type="ECO:0000256" key="1">
    <source>
        <dbReference type="ARBA" id="ARBA00004141"/>
    </source>
</evidence>
<keyword evidence="3 6" id="KW-1133">Transmembrane helix</keyword>
<dbReference type="PANTHER" id="PTHR10846">
    <property type="entry name" value="SODIUM/POTASSIUM/CALCIUM EXCHANGER"/>
    <property type="match status" value="1"/>
</dbReference>
<feature type="region of interest" description="Disordered" evidence="5">
    <location>
        <begin position="149"/>
        <end position="169"/>
    </location>
</feature>
<dbReference type="Gene3D" id="1.20.1420.30">
    <property type="entry name" value="NCX, central ion-binding region"/>
    <property type="match status" value="1"/>
</dbReference>
<evidence type="ECO:0000256" key="2">
    <source>
        <dbReference type="ARBA" id="ARBA00022692"/>
    </source>
</evidence>